<dbReference type="GeneID" id="19301935"/>
<name>S7RL80_GLOTA</name>
<sequence>MALRMESRCYYAAVGVFGQIARLFLWDRSGVLVSEAFDYRTNPAPLARFLKAMSQYRNGGIDATACRILDITDLKALEYERLERAIHLALNEGLLDESMAKKDKIYLEMWVRHVVSRSLAGRGTRVWLAIPADGDVQNIEFVIIKDGWREADPWSKGRIYEEIKKAVKARKAKDDVFGLPKCLTASDIEEPGFLHRTLASQVKSVLGCKSAVDRIHHRCVLHTVGKPLSRFGSTFELMVVIRDVAKSLQELSELGINHQDISANNILINASPEGQESPRGLLIDPELASVPGMPDYDNELKFITGTFQFLSIDRLAENGTPH</sequence>
<dbReference type="OrthoDB" id="2739948at2759"/>
<protein>
    <recommendedName>
        <fullName evidence="1">Fungal-type protein kinase domain-containing protein</fullName>
    </recommendedName>
</protein>
<dbReference type="RefSeq" id="XP_007866299.1">
    <property type="nucleotide sequence ID" value="XM_007868108.1"/>
</dbReference>
<dbReference type="Proteomes" id="UP000030669">
    <property type="component" value="Unassembled WGS sequence"/>
</dbReference>
<dbReference type="GO" id="GO:0004672">
    <property type="term" value="F:protein kinase activity"/>
    <property type="evidence" value="ECO:0007669"/>
    <property type="project" value="InterPro"/>
</dbReference>
<dbReference type="InterPro" id="IPR008266">
    <property type="entry name" value="Tyr_kinase_AS"/>
</dbReference>
<dbReference type="PANTHER" id="PTHR38248:SF2">
    <property type="entry name" value="FUNK1 11"/>
    <property type="match status" value="1"/>
</dbReference>
<dbReference type="KEGG" id="gtr:GLOTRDRAFT_129427"/>
<dbReference type="STRING" id="670483.S7RL80"/>
<dbReference type="InterPro" id="IPR040976">
    <property type="entry name" value="Pkinase_fungal"/>
</dbReference>
<dbReference type="Gene3D" id="1.10.510.10">
    <property type="entry name" value="Transferase(Phosphotransferase) domain 1"/>
    <property type="match status" value="1"/>
</dbReference>
<dbReference type="Pfam" id="PF17667">
    <property type="entry name" value="Pkinase_fungal"/>
    <property type="match status" value="1"/>
</dbReference>
<dbReference type="InterPro" id="IPR011009">
    <property type="entry name" value="Kinase-like_dom_sf"/>
</dbReference>
<dbReference type="PROSITE" id="PS00109">
    <property type="entry name" value="PROTEIN_KINASE_TYR"/>
    <property type="match status" value="1"/>
</dbReference>
<dbReference type="HOGENOM" id="CLU_863438_0_0_1"/>
<dbReference type="SUPFAM" id="SSF56112">
    <property type="entry name" value="Protein kinase-like (PK-like)"/>
    <property type="match status" value="1"/>
</dbReference>
<gene>
    <name evidence="2" type="ORF">GLOTRDRAFT_129427</name>
</gene>
<organism evidence="2 3">
    <name type="scientific">Gloeophyllum trabeum (strain ATCC 11539 / FP-39264 / Madison 617)</name>
    <name type="common">Brown rot fungus</name>
    <dbReference type="NCBI Taxonomy" id="670483"/>
    <lineage>
        <taxon>Eukaryota</taxon>
        <taxon>Fungi</taxon>
        <taxon>Dikarya</taxon>
        <taxon>Basidiomycota</taxon>
        <taxon>Agaricomycotina</taxon>
        <taxon>Agaricomycetes</taxon>
        <taxon>Gloeophyllales</taxon>
        <taxon>Gloeophyllaceae</taxon>
        <taxon>Gloeophyllum</taxon>
    </lineage>
</organism>
<evidence type="ECO:0000313" key="3">
    <source>
        <dbReference type="Proteomes" id="UP000030669"/>
    </source>
</evidence>
<reference evidence="2 3" key="1">
    <citation type="journal article" date="2012" name="Science">
        <title>The Paleozoic origin of enzymatic lignin decomposition reconstructed from 31 fungal genomes.</title>
        <authorList>
            <person name="Floudas D."/>
            <person name="Binder M."/>
            <person name="Riley R."/>
            <person name="Barry K."/>
            <person name="Blanchette R.A."/>
            <person name="Henrissat B."/>
            <person name="Martinez A.T."/>
            <person name="Otillar R."/>
            <person name="Spatafora J.W."/>
            <person name="Yadav J.S."/>
            <person name="Aerts A."/>
            <person name="Benoit I."/>
            <person name="Boyd A."/>
            <person name="Carlson A."/>
            <person name="Copeland A."/>
            <person name="Coutinho P.M."/>
            <person name="de Vries R.P."/>
            <person name="Ferreira P."/>
            <person name="Findley K."/>
            <person name="Foster B."/>
            <person name="Gaskell J."/>
            <person name="Glotzer D."/>
            <person name="Gorecki P."/>
            <person name="Heitman J."/>
            <person name="Hesse C."/>
            <person name="Hori C."/>
            <person name="Igarashi K."/>
            <person name="Jurgens J.A."/>
            <person name="Kallen N."/>
            <person name="Kersten P."/>
            <person name="Kohler A."/>
            <person name="Kuees U."/>
            <person name="Kumar T.K.A."/>
            <person name="Kuo A."/>
            <person name="LaButti K."/>
            <person name="Larrondo L.F."/>
            <person name="Lindquist E."/>
            <person name="Ling A."/>
            <person name="Lombard V."/>
            <person name="Lucas S."/>
            <person name="Lundell T."/>
            <person name="Martin R."/>
            <person name="McLaughlin D.J."/>
            <person name="Morgenstern I."/>
            <person name="Morin E."/>
            <person name="Murat C."/>
            <person name="Nagy L.G."/>
            <person name="Nolan M."/>
            <person name="Ohm R.A."/>
            <person name="Patyshakuliyeva A."/>
            <person name="Rokas A."/>
            <person name="Ruiz-Duenas F.J."/>
            <person name="Sabat G."/>
            <person name="Salamov A."/>
            <person name="Samejima M."/>
            <person name="Schmutz J."/>
            <person name="Slot J.C."/>
            <person name="St John F."/>
            <person name="Stenlid J."/>
            <person name="Sun H."/>
            <person name="Sun S."/>
            <person name="Syed K."/>
            <person name="Tsang A."/>
            <person name="Wiebenga A."/>
            <person name="Young D."/>
            <person name="Pisabarro A."/>
            <person name="Eastwood D.C."/>
            <person name="Martin F."/>
            <person name="Cullen D."/>
            <person name="Grigoriev I.V."/>
            <person name="Hibbett D.S."/>
        </authorList>
    </citation>
    <scope>NUCLEOTIDE SEQUENCE [LARGE SCALE GENOMIC DNA]</scope>
    <source>
        <strain evidence="2 3">ATCC 11539</strain>
    </source>
</reference>
<dbReference type="PANTHER" id="PTHR38248">
    <property type="entry name" value="FUNK1 6"/>
    <property type="match status" value="1"/>
</dbReference>
<proteinExistence type="predicted"/>
<dbReference type="EMBL" id="KB469302">
    <property type="protein sequence ID" value="EPQ55135.1"/>
    <property type="molecule type" value="Genomic_DNA"/>
</dbReference>
<evidence type="ECO:0000259" key="1">
    <source>
        <dbReference type="Pfam" id="PF17667"/>
    </source>
</evidence>
<evidence type="ECO:0000313" key="2">
    <source>
        <dbReference type="EMBL" id="EPQ55135.1"/>
    </source>
</evidence>
<dbReference type="AlphaFoldDB" id="S7RL80"/>
<feature type="domain" description="Fungal-type protein kinase" evidence="1">
    <location>
        <begin position="7"/>
        <end position="318"/>
    </location>
</feature>
<accession>S7RL80</accession>
<keyword evidence="3" id="KW-1185">Reference proteome</keyword>